<accession>A0AAD8H8T2</accession>
<dbReference type="Pfam" id="PF14291">
    <property type="entry name" value="DUF4371"/>
    <property type="match status" value="1"/>
</dbReference>
<evidence type="ECO:0000256" key="4">
    <source>
        <dbReference type="RuleBase" id="RU003633"/>
    </source>
</evidence>
<evidence type="ECO:0000259" key="6">
    <source>
        <dbReference type="SMART" id="SM00597"/>
    </source>
</evidence>
<keyword evidence="2 4" id="KW-0808">Transferase</keyword>
<evidence type="ECO:0000313" key="8">
    <source>
        <dbReference type="Proteomes" id="UP001237642"/>
    </source>
</evidence>
<evidence type="ECO:0000256" key="5">
    <source>
        <dbReference type="SAM" id="Phobius"/>
    </source>
</evidence>
<feature type="domain" description="TTF-type" evidence="6">
    <location>
        <begin position="21"/>
        <end position="116"/>
    </location>
</feature>
<protein>
    <recommendedName>
        <fullName evidence="6">TTF-type domain-containing protein</fullName>
    </recommendedName>
</protein>
<dbReference type="GO" id="GO:0030639">
    <property type="term" value="P:polyketide biosynthetic process"/>
    <property type="evidence" value="ECO:0007669"/>
    <property type="project" value="TreeGrafter"/>
</dbReference>
<evidence type="ECO:0000256" key="1">
    <source>
        <dbReference type="ARBA" id="ARBA00005531"/>
    </source>
</evidence>
<feature type="transmembrane region" description="Helical" evidence="5">
    <location>
        <begin position="435"/>
        <end position="460"/>
    </location>
</feature>
<dbReference type="InterPro" id="IPR018088">
    <property type="entry name" value="Chalcone/stilbene_synthase_AS"/>
</dbReference>
<dbReference type="Pfam" id="PF00195">
    <property type="entry name" value="Chal_sti_synt_N"/>
    <property type="match status" value="1"/>
</dbReference>
<keyword evidence="3 4" id="KW-0012">Acyltransferase</keyword>
<dbReference type="CDD" id="cd00831">
    <property type="entry name" value="CHS_like"/>
    <property type="match status" value="1"/>
</dbReference>
<reference evidence="7" key="1">
    <citation type="submission" date="2023-02" db="EMBL/GenBank/DDBJ databases">
        <title>Genome of toxic invasive species Heracleum sosnowskyi carries increased number of genes despite the absence of recent whole-genome duplications.</title>
        <authorList>
            <person name="Schelkunov M."/>
            <person name="Shtratnikova V."/>
            <person name="Makarenko M."/>
            <person name="Klepikova A."/>
            <person name="Omelchenko D."/>
            <person name="Novikova G."/>
            <person name="Obukhova E."/>
            <person name="Bogdanov V."/>
            <person name="Penin A."/>
            <person name="Logacheva M."/>
        </authorList>
    </citation>
    <scope>NUCLEOTIDE SEQUENCE</scope>
    <source>
        <strain evidence="7">Hsosn_3</strain>
        <tissue evidence="7">Leaf</tissue>
    </source>
</reference>
<sequence>MGVYQPKFVEYPRTKYGSQTQHRRFQYSWFDKFRWLEYSPEKDAVFCFPCFIFENKSPCHAAFTTDGFNCWKRVNDGVRCPFLIHVGTPTSPHSNVVQNCEELMKVTGRIDKVLNAQSLEEVQKNRLKLKASIESLQACAFRGHDDAPTSSNRGNFIEMVKFCGRMNDDISDIVLERASENAKYTSPTIQKEILHIFANRVRRKIREEVGDSKFCILVDEAKDSSNKEDMSIILRFVDRLGILRERFFEIIHVPNTTAATLKEKIPIVLSRYNLHSSDMRGQGYDGASNMSGERDTGRGINQIGNLHRSGSTRWSSHFDSICSLIDMYGATISVLGSIVEEGNSTSLRGEATGCLIIMRSFEFIFTLHMMHKIMGVTDLLCRALQHKSLDIVSAMDLVSTTKALLLTLREEGFDHLLVYETANVFLCWHVGVSPVLLLLLIATAVLLVLFCYYCCSILLITSKLSVHLITCYKFISLGEIIFLSPPLHLTEYLLKENPSLCEHMAPSLDARQEIVVTEVPKLGKRAATKALEEWGQPLYKITHLIFCTSTGGVDMPGADFRLTKLLGLCPSVKRYMIYQQGCFAGGTVLRLAKDLAENNKGARVLVVCSEIMVFTFQGPNETNLGSLISQALFGDGAGAVIVGSDPITGIEKPLFEIASAAQTIVPDSDGAIDGHYREVGITLHLVKEVLRDYRNMSSACVLFILDEMRKGSAKDGKRTTGEGLDWGVLFGFGPGLTIETVVLHSVLI</sequence>
<dbReference type="SMART" id="SM00597">
    <property type="entry name" value="ZnF_TTF"/>
    <property type="match status" value="1"/>
</dbReference>
<keyword evidence="5" id="KW-0812">Transmembrane</keyword>
<proteinExistence type="inferred from homology"/>
<organism evidence="7 8">
    <name type="scientific">Heracleum sosnowskyi</name>
    <dbReference type="NCBI Taxonomy" id="360622"/>
    <lineage>
        <taxon>Eukaryota</taxon>
        <taxon>Viridiplantae</taxon>
        <taxon>Streptophyta</taxon>
        <taxon>Embryophyta</taxon>
        <taxon>Tracheophyta</taxon>
        <taxon>Spermatophyta</taxon>
        <taxon>Magnoliopsida</taxon>
        <taxon>eudicotyledons</taxon>
        <taxon>Gunneridae</taxon>
        <taxon>Pentapetalae</taxon>
        <taxon>asterids</taxon>
        <taxon>campanulids</taxon>
        <taxon>Apiales</taxon>
        <taxon>Apiaceae</taxon>
        <taxon>Apioideae</taxon>
        <taxon>apioid superclade</taxon>
        <taxon>Tordylieae</taxon>
        <taxon>Tordyliinae</taxon>
        <taxon>Heracleum</taxon>
    </lineage>
</organism>
<comment type="caution">
    <text evidence="7">The sequence shown here is derived from an EMBL/GenBank/DDBJ whole genome shotgun (WGS) entry which is preliminary data.</text>
</comment>
<dbReference type="Proteomes" id="UP001237642">
    <property type="component" value="Unassembled WGS sequence"/>
</dbReference>
<dbReference type="GO" id="GO:0016747">
    <property type="term" value="F:acyltransferase activity, transferring groups other than amino-acyl groups"/>
    <property type="evidence" value="ECO:0007669"/>
    <property type="project" value="InterPro"/>
</dbReference>
<dbReference type="EMBL" id="JAUIZM010000010">
    <property type="protein sequence ID" value="KAK1362664.1"/>
    <property type="molecule type" value="Genomic_DNA"/>
</dbReference>
<dbReference type="Gene3D" id="3.40.47.10">
    <property type="match status" value="2"/>
</dbReference>
<comment type="similarity">
    <text evidence="1 4">Belongs to the thiolase-like superfamily. Chalcone/stilbene synthases family.</text>
</comment>
<dbReference type="PANTHER" id="PTHR11877:SF14">
    <property type="entry name" value="CHALCONE SYNTHASE"/>
    <property type="match status" value="1"/>
</dbReference>
<dbReference type="InterPro" id="IPR012328">
    <property type="entry name" value="Chalcone/stilbene_synt_C"/>
</dbReference>
<keyword evidence="8" id="KW-1185">Reference proteome</keyword>
<reference evidence="7" key="2">
    <citation type="submission" date="2023-05" db="EMBL/GenBank/DDBJ databases">
        <authorList>
            <person name="Schelkunov M.I."/>
        </authorList>
    </citation>
    <scope>NUCLEOTIDE SEQUENCE</scope>
    <source>
        <strain evidence="7">Hsosn_3</strain>
        <tissue evidence="7">Leaf</tissue>
    </source>
</reference>
<keyword evidence="5" id="KW-1133">Transmembrane helix</keyword>
<dbReference type="PANTHER" id="PTHR11877">
    <property type="entry name" value="HYDROXYMETHYLGLUTARYL-COA SYNTHASE"/>
    <property type="match status" value="1"/>
</dbReference>
<dbReference type="PROSITE" id="PS00441">
    <property type="entry name" value="CHALCONE_SYNTH"/>
    <property type="match status" value="1"/>
</dbReference>
<gene>
    <name evidence="7" type="ORF">POM88_047138</name>
</gene>
<dbReference type="InterPro" id="IPR001099">
    <property type="entry name" value="Chalcone/stilbene_synt_N"/>
</dbReference>
<dbReference type="InterPro" id="IPR006580">
    <property type="entry name" value="Znf_TTF"/>
</dbReference>
<dbReference type="AlphaFoldDB" id="A0AAD8H8T2"/>
<dbReference type="InterPro" id="IPR011141">
    <property type="entry name" value="Polyketide_synthase_type-III"/>
</dbReference>
<dbReference type="InterPro" id="IPR025398">
    <property type="entry name" value="DUF4371"/>
</dbReference>
<dbReference type="InterPro" id="IPR016039">
    <property type="entry name" value="Thiolase-like"/>
</dbReference>
<keyword evidence="5" id="KW-0472">Membrane</keyword>
<evidence type="ECO:0000313" key="7">
    <source>
        <dbReference type="EMBL" id="KAK1362664.1"/>
    </source>
</evidence>
<dbReference type="Pfam" id="PF02797">
    <property type="entry name" value="Chal_sti_synt_C"/>
    <property type="match status" value="1"/>
</dbReference>
<dbReference type="SUPFAM" id="SSF53901">
    <property type="entry name" value="Thiolase-like"/>
    <property type="match status" value="2"/>
</dbReference>
<evidence type="ECO:0000256" key="3">
    <source>
        <dbReference type="ARBA" id="ARBA00023315"/>
    </source>
</evidence>
<name>A0AAD8H8T2_9APIA</name>
<dbReference type="FunFam" id="3.40.47.10:FF:000025">
    <property type="entry name" value="Chalcone synthase 2"/>
    <property type="match status" value="1"/>
</dbReference>
<evidence type="ECO:0000256" key="2">
    <source>
        <dbReference type="ARBA" id="ARBA00022679"/>
    </source>
</evidence>